<accession>A0A9D6A9A5</accession>
<evidence type="ECO:0000313" key="1">
    <source>
        <dbReference type="EMBL" id="MBF1446226.1"/>
    </source>
</evidence>
<comment type="caution">
    <text evidence="1">The sequence shown here is derived from an EMBL/GenBank/DDBJ whole genome shotgun (WGS) entry which is preliminary data.</text>
</comment>
<evidence type="ECO:0008006" key="3">
    <source>
        <dbReference type="Google" id="ProtNLM"/>
    </source>
</evidence>
<dbReference type="PANTHER" id="PTHR37291">
    <property type="entry name" value="5-METHYLCYTOSINE-SPECIFIC RESTRICTION ENZYME B"/>
    <property type="match status" value="1"/>
</dbReference>
<name>A0A9D6A9A5_9BACT</name>
<dbReference type="Proteomes" id="UP000787419">
    <property type="component" value="Unassembled WGS sequence"/>
</dbReference>
<dbReference type="RefSeq" id="WP_278489197.1">
    <property type="nucleotide sequence ID" value="NZ_JABZTM010000015.1"/>
</dbReference>
<proteinExistence type="predicted"/>
<protein>
    <recommendedName>
        <fullName evidence="3">ATPase dynein-related AAA domain-containing protein</fullName>
    </recommendedName>
</protein>
<sequence>MILPKNLHIWATMNTSDQSLFPIDSAFKRRWDWQYMPISDEKKGWQIEANGKRYDWWQFLQKMNDKIGSTTNSEDKKLGYFFCKAKNGIIDAETFVGKVVFYIWNDVFKDFAEESGDLFKDTSDTNNPLLSFNKFYAVGNDGKAKVVADKVTIFLQNLGIELISDANTEEVIEDEDGNETSSTSRDYSKFSINGKGRYAKNNLAAECVKKYIELNPNMSLDDVLANWRGLGNIVPHFVESKEEYEARTDNSKRSHEIPYNGSVIYVAHNGYGNNGKVFTLIEAVNKKNWGLTLAKVEE</sequence>
<organism evidence="1 2">
    <name type="scientific">Prevotella nigrescens</name>
    <dbReference type="NCBI Taxonomy" id="28133"/>
    <lineage>
        <taxon>Bacteria</taxon>
        <taxon>Pseudomonadati</taxon>
        <taxon>Bacteroidota</taxon>
        <taxon>Bacteroidia</taxon>
        <taxon>Bacteroidales</taxon>
        <taxon>Prevotellaceae</taxon>
        <taxon>Prevotella</taxon>
    </lineage>
</organism>
<evidence type="ECO:0000313" key="2">
    <source>
        <dbReference type="Proteomes" id="UP000787419"/>
    </source>
</evidence>
<dbReference type="AlphaFoldDB" id="A0A9D6A9A5"/>
<gene>
    <name evidence="1" type="ORF">HXN55_02375</name>
</gene>
<reference evidence="1" key="1">
    <citation type="submission" date="2020-04" db="EMBL/GenBank/DDBJ databases">
        <title>Deep metagenomics examines the oral microbiome during advanced dental caries in children, revealing novel taxa and co-occurrences with host molecules.</title>
        <authorList>
            <person name="Baker J.L."/>
            <person name="Morton J.T."/>
            <person name="Dinis M."/>
            <person name="Alvarez R."/>
            <person name="Tran N.C."/>
            <person name="Knight R."/>
            <person name="Edlund A."/>
        </authorList>
    </citation>
    <scope>NUCLEOTIDE SEQUENCE</scope>
    <source>
        <strain evidence="1">JCVI_32_bin.50</strain>
    </source>
</reference>
<dbReference type="PANTHER" id="PTHR37291:SF1">
    <property type="entry name" value="TYPE IV METHYL-DIRECTED RESTRICTION ENZYME ECOKMCRB SUBUNIT"/>
    <property type="match status" value="1"/>
</dbReference>
<dbReference type="InterPro" id="IPR052934">
    <property type="entry name" value="Methyl-DNA_Rec/Restrict_Enz"/>
</dbReference>
<dbReference type="EMBL" id="JABZTM010000015">
    <property type="protein sequence ID" value="MBF1446226.1"/>
    <property type="molecule type" value="Genomic_DNA"/>
</dbReference>